<organism evidence="2 3">
    <name type="scientific">Clostridium weizhouense</name>
    <dbReference type="NCBI Taxonomy" id="2859781"/>
    <lineage>
        <taxon>Bacteria</taxon>
        <taxon>Bacillati</taxon>
        <taxon>Bacillota</taxon>
        <taxon>Clostridia</taxon>
        <taxon>Eubacteriales</taxon>
        <taxon>Clostridiaceae</taxon>
        <taxon>Clostridium</taxon>
    </lineage>
</organism>
<dbReference type="InterPro" id="IPR025164">
    <property type="entry name" value="Toastrack_DUF4097"/>
</dbReference>
<accession>A0ABS7APU1</accession>
<gene>
    <name evidence="2" type="ORF">KYD98_11320</name>
</gene>
<sequence>MGETKKKLLIFSACIIVVGLILALVGFSMGGKFTISKQDAGFKIVDNTDMIEKNEELSQFNSIEVDSKLGKIDIIKSNRYGIEVKYAKDEGDVNYSIEDGKLLVKQDKLQNSMFGNINFCIGSNCQESYLKIYVPGNVDLTNLNVKANSADFTMNDINVNEIYINCNYGDIISRNIVTNNLTLELNNGDIDLENIKSNNTILKSSYGDIKIRNSEFNILSNDMNNGDIEFENVKVENNNTINNEYGEITSNNLISNGLKVKSNNGDIDLDGEFKGITSLSSHYGDINFRTNISKDVYNYSASCNYGDINIDGDKFEKKVQNNGNNNTQNTIDATSNNGDINLDFK</sequence>
<dbReference type="Proteomes" id="UP001519921">
    <property type="component" value="Unassembled WGS sequence"/>
</dbReference>
<evidence type="ECO:0000313" key="3">
    <source>
        <dbReference type="Proteomes" id="UP001519921"/>
    </source>
</evidence>
<dbReference type="Pfam" id="PF13349">
    <property type="entry name" value="DUF4097"/>
    <property type="match status" value="1"/>
</dbReference>
<dbReference type="RefSeq" id="WP_219780149.1">
    <property type="nucleotide sequence ID" value="NZ_JAHXPT010000008.1"/>
</dbReference>
<proteinExistence type="predicted"/>
<name>A0ABS7APU1_9CLOT</name>
<keyword evidence="3" id="KW-1185">Reference proteome</keyword>
<protein>
    <submittedName>
        <fullName evidence="2">DUF4097 domain-containing protein</fullName>
    </submittedName>
</protein>
<comment type="caution">
    <text evidence="2">The sequence shown here is derived from an EMBL/GenBank/DDBJ whole genome shotgun (WGS) entry which is preliminary data.</text>
</comment>
<reference evidence="2 3" key="1">
    <citation type="submission" date="2021-07" db="EMBL/GenBank/DDBJ databases">
        <title>Clostridium weizhouense sp. nov., an anaerobic bacterium isolated from activated sludge of Petroleum wastewater.</title>
        <authorList>
            <person name="Li Q."/>
        </authorList>
    </citation>
    <scope>NUCLEOTIDE SEQUENCE [LARGE SCALE GENOMIC DNA]</scope>
    <source>
        <strain evidence="2 3">YB-6</strain>
    </source>
</reference>
<feature type="domain" description="DUF4097" evidence="1">
    <location>
        <begin position="61"/>
        <end position="249"/>
    </location>
</feature>
<evidence type="ECO:0000259" key="1">
    <source>
        <dbReference type="Pfam" id="PF13349"/>
    </source>
</evidence>
<dbReference type="EMBL" id="JAHXPT010000008">
    <property type="protein sequence ID" value="MBW6410687.1"/>
    <property type="molecule type" value="Genomic_DNA"/>
</dbReference>
<evidence type="ECO:0000313" key="2">
    <source>
        <dbReference type="EMBL" id="MBW6410687.1"/>
    </source>
</evidence>